<dbReference type="InterPro" id="IPR001584">
    <property type="entry name" value="Integrase_cat-core"/>
</dbReference>
<dbReference type="InterPro" id="IPR053392">
    <property type="entry name" value="Transposase_IS30-like"/>
</dbReference>
<dbReference type="GO" id="GO:0015074">
    <property type="term" value="P:DNA integration"/>
    <property type="evidence" value="ECO:0007669"/>
    <property type="project" value="InterPro"/>
</dbReference>
<proteinExistence type="predicted"/>
<accession>A0AAU8XVZ0</accession>
<dbReference type="SUPFAM" id="SSF53098">
    <property type="entry name" value="Ribonuclease H-like"/>
    <property type="match status" value="1"/>
</dbReference>
<sequence>MDSLHSTMNQHVKGKHLSFEERVIIQTRLKDGCSIRAIARELGCSPSTISYEVRRGTVSLYHGKQKRYKADQGQSVYQINQRHCGRKSAFLKKAGFINYVIKHFFEDGWSLDVCANRSLAAGEFSHYQTVCTRTLYNYVDQGLMTIKNYDLPEKLKRNTKLHHIRQNRKKLGRSIEERPKEIEQRSEFGHWECDLVLGHKTKDDQVLLTLSERMSREFLIIRIPDKTSASVMQAFQMLQKQYSEHWNDIFKTITTNNGSEFADLANLEQVSKTLIYYAHPYTSCDTCDKGTVERYNGLIRRFIPKGDCINNYSLQQIIDIETWCNSLPRKILAYHTPDEIFERELDQIYQAA</sequence>
<evidence type="ECO:0000256" key="1">
    <source>
        <dbReference type="ARBA" id="ARBA00023172"/>
    </source>
</evidence>
<organism evidence="3 4">
    <name type="scientific">Lactobacillus helveticus</name>
    <name type="common">Lactobacillus suntoryeus</name>
    <dbReference type="NCBI Taxonomy" id="1587"/>
    <lineage>
        <taxon>Bacteria</taxon>
        <taxon>Bacillati</taxon>
        <taxon>Bacillota</taxon>
        <taxon>Bacilli</taxon>
        <taxon>Lactobacillales</taxon>
        <taxon>Lactobacillaceae</taxon>
        <taxon>Lactobacillus</taxon>
    </lineage>
</organism>
<evidence type="ECO:0000313" key="3">
    <source>
        <dbReference type="EMBL" id="AUI74962.1"/>
    </source>
</evidence>
<reference evidence="4" key="1">
    <citation type="submission" date="2016-05" db="EMBL/GenBank/DDBJ databases">
        <title>Genome sequence of Lactobacillus helveticus FAM8105.</title>
        <authorList>
            <person name="Ahrens C."/>
            <person name="Schmid M."/>
        </authorList>
    </citation>
    <scope>NUCLEOTIDE SEQUENCE [LARGE SCALE GENOMIC DNA]</scope>
    <source>
        <strain evidence="4">FAM8105</strain>
    </source>
</reference>
<dbReference type="InterPro" id="IPR051917">
    <property type="entry name" value="Transposase-Integrase"/>
</dbReference>
<dbReference type="GO" id="GO:0032196">
    <property type="term" value="P:transposition"/>
    <property type="evidence" value="ECO:0007669"/>
    <property type="project" value="TreeGrafter"/>
</dbReference>
<dbReference type="AlphaFoldDB" id="A0AAU8XVZ0"/>
<protein>
    <submittedName>
        <fullName evidence="3">Integrase</fullName>
    </submittedName>
</protein>
<dbReference type="InterPro" id="IPR025246">
    <property type="entry name" value="IS30-like_HTH"/>
</dbReference>
<dbReference type="Proteomes" id="UP000234562">
    <property type="component" value="Chromosome"/>
</dbReference>
<keyword evidence="1" id="KW-0233">DNA recombination</keyword>
<evidence type="ECO:0000259" key="2">
    <source>
        <dbReference type="PROSITE" id="PS50994"/>
    </source>
</evidence>
<dbReference type="GO" id="GO:0005829">
    <property type="term" value="C:cytosol"/>
    <property type="evidence" value="ECO:0007669"/>
    <property type="project" value="TreeGrafter"/>
</dbReference>
<dbReference type="InterPro" id="IPR036397">
    <property type="entry name" value="RNaseH_sf"/>
</dbReference>
<dbReference type="GO" id="GO:0003676">
    <property type="term" value="F:nucleic acid binding"/>
    <property type="evidence" value="ECO:0007669"/>
    <property type="project" value="InterPro"/>
</dbReference>
<dbReference type="InterPro" id="IPR009057">
    <property type="entry name" value="Homeodomain-like_sf"/>
</dbReference>
<dbReference type="GO" id="GO:0004803">
    <property type="term" value="F:transposase activity"/>
    <property type="evidence" value="ECO:0007669"/>
    <property type="project" value="TreeGrafter"/>
</dbReference>
<feature type="domain" description="Integrase catalytic" evidence="2">
    <location>
        <begin position="175"/>
        <end position="345"/>
    </location>
</feature>
<dbReference type="PANTHER" id="PTHR10948:SF23">
    <property type="entry name" value="TRANSPOSASE INSI FOR INSERTION SEQUENCE ELEMENT IS30A-RELATED"/>
    <property type="match status" value="1"/>
</dbReference>
<gene>
    <name evidence="3" type="ORF">Lh8105_09635</name>
</gene>
<dbReference type="InterPro" id="IPR012337">
    <property type="entry name" value="RNaseH-like_sf"/>
</dbReference>
<name>A0AAU8XVZ0_LACHE</name>
<dbReference type="SUPFAM" id="SSF46689">
    <property type="entry name" value="Homeodomain-like"/>
    <property type="match status" value="1"/>
</dbReference>
<dbReference type="NCBIfam" id="NF033563">
    <property type="entry name" value="transpos_IS30"/>
    <property type="match status" value="1"/>
</dbReference>
<dbReference type="GO" id="GO:0006310">
    <property type="term" value="P:DNA recombination"/>
    <property type="evidence" value="ECO:0007669"/>
    <property type="project" value="UniProtKB-KW"/>
</dbReference>
<dbReference type="PROSITE" id="PS50994">
    <property type="entry name" value="INTEGRASE"/>
    <property type="match status" value="1"/>
</dbReference>
<dbReference type="Gene3D" id="3.30.420.10">
    <property type="entry name" value="Ribonuclease H-like superfamily/Ribonuclease H"/>
    <property type="match status" value="1"/>
</dbReference>
<dbReference type="Pfam" id="PF13936">
    <property type="entry name" value="HTH_38"/>
    <property type="match status" value="1"/>
</dbReference>
<dbReference type="PANTHER" id="PTHR10948">
    <property type="entry name" value="TRANSPOSASE"/>
    <property type="match status" value="1"/>
</dbReference>
<dbReference type="Gene3D" id="1.10.10.60">
    <property type="entry name" value="Homeodomain-like"/>
    <property type="match status" value="1"/>
</dbReference>
<evidence type="ECO:0000313" key="4">
    <source>
        <dbReference type="Proteomes" id="UP000234562"/>
    </source>
</evidence>
<dbReference type="EMBL" id="CP015496">
    <property type="protein sequence ID" value="AUI74962.1"/>
    <property type="molecule type" value="Genomic_DNA"/>
</dbReference>
<dbReference type="RefSeq" id="WP_101853999.1">
    <property type="nucleotide sequence ID" value="NZ_CP015496.1"/>
</dbReference>